<dbReference type="PROSITE" id="PS00059">
    <property type="entry name" value="ADH_ZINC"/>
    <property type="match status" value="1"/>
</dbReference>
<dbReference type="Pfam" id="PF08240">
    <property type="entry name" value="ADH_N"/>
    <property type="match status" value="1"/>
</dbReference>
<gene>
    <name evidence="8" type="ORF">JIN84_17530</name>
</gene>
<evidence type="ECO:0000256" key="1">
    <source>
        <dbReference type="ARBA" id="ARBA00001947"/>
    </source>
</evidence>
<keyword evidence="9" id="KW-1185">Reference proteome</keyword>
<organism evidence="8 9">
    <name type="scientific">Luteolibacter yonseiensis</name>
    <dbReference type="NCBI Taxonomy" id="1144680"/>
    <lineage>
        <taxon>Bacteria</taxon>
        <taxon>Pseudomonadati</taxon>
        <taxon>Verrucomicrobiota</taxon>
        <taxon>Verrucomicrobiia</taxon>
        <taxon>Verrucomicrobiales</taxon>
        <taxon>Verrucomicrobiaceae</taxon>
        <taxon>Luteolibacter</taxon>
    </lineage>
</organism>
<dbReference type="GO" id="GO:0008270">
    <property type="term" value="F:zinc ion binding"/>
    <property type="evidence" value="ECO:0007669"/>
    <property type="project" value="InterPro"/>
</dbReference>
<feature type="domain" description="Alcohol dehydrogenase-like C-terminal" evidence="6">
    <location>
        <begin position="196"/>
        <end position="266"/>
    </location>
</feature>
<dbReference type="GO" id="GO:0016491">
    <property type="term" value="F:oxidoreductase activity"/>
    <property type="evidence" value="ECO:0007669"/>
    <property type="project" value="UniProtKB-KW"/>
</dbReference>
<dbReference type="PANTHER" id="PTHR42813:SF2">
    <property type="entry name" value="DEHYDROGENASE, ZINC-CONTAINING, PUTATIVE (AFU_ORTHOLOGUE AFUA_2G02810)-RELATED"/>
    <property type="match status" value="1"/>
</dbReference>
<protein>
    <submittedName>
        <fullName evidence="8">Glutathione-dependent formaldehyde dehydrogenase</fullName>
    </submittedName>
</protein>
<dbReference type="InterPro" id="IPR013154">
    <property type="entry name" value="ADH-like_N"/>
</dbReference>
<reference evidence="8" key="1">
    <citation type="submission" date="2021-01" db="EMBL/GenBank/DDBJ databases">
        <title>Modified the classification status of verrucomicrobia.</title>
        <authorList>
            <person name="Feng X."/>
        </authorList>
    </citation>
    <scope>NUCLEOTIDE SEQUENCE</scope>
    <source>
        <strain evidence="8">JCM 18052</strain>
    </source>
</reference>
<keyword evidence="2 5" id="KW-0479">Metal-binding</keyword>
<dbReference type="InterPro" id="IPR011032">
    <property type="entry name" value="GroES-like_sf"/>
</dbReference>
<dbReference type="SUPFAM" id="SSF50129">
    <property type="entry name" value="GroES-like"/>
    <property type="match status" value="1"/>
</dbReference>
<dbReference type="Gene3D" id="3.90.180.10">
    <property type="entry name" value="Medium-chain alcohol dehydrogenases, catalytic domain"/>
    <property type="match status" value="1"/>
</dbReference>
<dbReference type="EMBL" id="JAENIK010000012">
    <property type="protein sequence ID" value="MBK1817425.1"/>
    <property type="molecule type" value="Genomic_DNA"/>
</dbReference>
<proteinExistence type="inferred from homology"/>
<evidence type="ECO:0000259" key="7">
    <source>
        <dbReference type="Pfam" id="PF08240"/>
    </source>
</evidence>
<dbReference type="InterPro" id="IPR013149">
    <property type="entry name" value="ADH-like_C"/>
</dbReference>
<dbReference type="InterPro" id="IPR002328">
    <property type="entry name" value="ADH_Zn_CS"/>
</dbReference>
<dbReference type="PANTHER" id="PTHR42813">
    <property type="entry name" value="ZINC-TYPE ALCOHOL DEHYDROGENASE-LIKE"/>
    <property type="match status" value="1"/>
</dbReference>
<evidence type="ECO:0000256" key="3">
    <source>
        <dbReference type="ARBA" id="ARBA00022833"/>
    </source>
</evidence>
<accession>A0A934R8I9</accession>
<dbReference type="InterPro" id="IPR036291">
    <property type="entry name" value="NAD(P)-bd_dom_sf"/>
</dbReference>
<dbReference type="SUPFAM" id="SSF51735">
    <property type="entry name" value="NAD(P)-binding Rossmann-fold domains"/>
    <property type="match status" value="1"/>
</dbReference>
<name>A0A934R8I9_9BACT</name>
<evidence type="ECO:0000259" key="6">
    <source>
        <dbReference type="Pfam" id="PF00107"/>
    </source>
</evidence>
<feature type="domain" description="Alcohol dehydrogenase-like N-terminal" evidence="7">
    <location>
        <begin position="25"/>
        <end position="153"/>
    </location>
</feature>
<dbReference type="CDD" id="cd08283">
    <property type="entry name" value="FDH_like_1"/>
    <property type="match status" value="1"/>
</dbReference>
<comment type="similarity">
    <text evidence="5">Belongs to the zinc-containing alcohol dehydrogenase family.</text>
</comment>
<dbReference type="Pfam" id="PF00107">
    <property type="entry name" value="ADH_zinc_N"/>
    <property type="match status" value="1"/>
</dbReference>
<evidence type="ECO:0000256" key="5">
    <source>
        <dbReference type="RuleBase" id="RU361277"/>
    </source>
</evidence>
<evidence type="ECO:0000313" key="9">
    <source>
        <dbReference type="Proteomes" id="UP000600139"/>
    </source>
</evidence>
<comment type="cofactor">
    <cofactor evidence="1 5">
        <name>Zn(2+)</name>
        <dbReference type="ChEBI" id="CHEBI:29105"/>
    </cofactor>
</comment>
<comment type="caution">
    <text evidence="8">The sequence shown here is derived from an EMBL/GenBank/DDBJ whole genome shotgun (WGS) entry which is preliminary data.</text>
</comment>
<dbReference type="Proteomes" id="UP000600139">
    <property type="component" value="Unassembled WGS sequence"/>
</dbReference>
<keyword evidence="4" id="KW-0560">Oxidoreductase</keyword>
<keyword evidence="3 5" id="KW-0862">Zinc</keyword>
<dbReference type="RefSeq" id="WP_200352367.1">
    <property type="nucleotide sequence ID" value="NZ_BAABHZ010000001.1"/>
</dbReference>
<dbReference type="Gene3D" id="3.40.50.720">
    <property type="entry name" value="NAD(P)-binding Rossmann-like Domain"/>
    <property type="match status" value="1"/>
</dbReference>
<evidence type="ECO:0000313" key="8">
    <source>
        <dbReference type="EMBL" id="MBK1817425.1"/>
    </source>
</evidence>
<evidence type="ECO:0000256" key="2">
    <source>
        <dbReference type="ARBA" id="ARBA00022723"/>
    </source>
</evidence>
<evidence type="ECO:0000256" key="4">
    <source>
        <dbReference type="ARBA" id="ARBA00023002"/>
    </source>
</evidence>
<dbReference type="AlphaFoldDB" id="A0A934R8I9"/>
<sequence length="428" mass="45680">MKALCWHGKSDVRVDTVSDPEILDPRDIIIRITATGICGSDLHLYDGVTPTMEAGDIIGHEPMGIVVETGRDVRKFKKGDRVVVPFVIACGSCYFCEKTLFSCCDTTNPGADLAKAAMGQAPAGLFGYSGMMGRYPGGQAEYLRVPHADVGPIKIESDLSDEKVLFLSDIFPTGYMAAENAGIEPGDTVAIWGCGPVGQFAIQCSWMLGAGRVIAIDRVPERLEMARVHGKAEILNFDNDPIHERLMEMTGGRGPDRCIDAVGAEAHGAGSLDAVIDRAKQAVGLTMDRPHALRQAIMACRKAGTLSIPGVYIGLLDKVPFGAIVGKGLTVKSGQTHVQRYLAPLLNKIEAGEIDPSFVVTHRIPLEHAPAAYEKFRDKTDGCIKVVIKPGMDGSDLTPAADTLRDETESIGLQAGLSRDGGMPPVLA</sequence>